<dbReference type="OrthoDB" id="9807486at2"/>
<proteinExistence type="inferred from homology"/>
<dbReference type="InterPro" id="IPR003774">
    <property type="entry name" value="AlgH-like"/>
</dbReference>
<dbReference type="Proteomes" id="UP000317835">
    <property type="component" value="Chromosome"/>
</dbReference>
<reference evidence="2 3" key="1">
    <citation type="submission" date="2019-02" db="EMBL/GenBank/DDBJ databases">
        <title>Deep-cultivation of Planctomycetes and their phenomic and genomic characterization uncovers novel biology.</title>
        <authorList>
            <person name="Wiegand S."/>
            <person name="Jogler M."/>
            <person name="Boedeker C."/>
            <person name="Pinto D."/>
            <person name="Vollmers J."/>
            <person name="Rivas-Marin E."/>
            <person name="Kohn T."/>
            <person name="Peeters S.H."/>
            <person name="Heuer A."/>
            <person name="Rast P."/>
            <person name="Oberbeckmann S."/>
            <person name="Bunk B."/>
            <person name="Jeske O."/>
            <person name="Meyerdierks A."/>
            <person name="Storesund J.E."/>
            <person name="Kallscheuer N."/>
            <person name="Luecker S."/>
            <person name="Lage O.M."/>
            <person name="Pohl T."/>
            <person name="Merkel B.J."/>
            <person name="Hornburger P."/>
            <person name="Mueller R.-W."/>
            <person name="Bruemmer F."/>
            <person name="Labrenz M."/>
            <person name="Spormann A.M."/>
            <person name="Op den Camp H."/>
            <person name="Overmann J."/>
            <person name="Amann R."/>
            <person name="Jetten M.S.M."/>
            <person name="Mascher T."/>
            <person name="Medema M.H."/>
            <person name="Devos D.P."/>
            <person name="Kaster A.-K."/>
            <person name="Ovreas L."/>
            <person name="Rohde M."/>
            <person name="Galperin M.Y."/>
            <person name="Jogler C."/>
        </authorList>
    </citation>
    <scope>NUCLEOTIDE SEQUENCE [LARGE SCALE GENOMIC DNA]</scope>
    <source>
        <strain evidence="2 3">ElP</strain>
    </source>
</reference>
<dbReference type="PANTHER" id="PTHR30327:SF1">
    <property type="entry name" value="UPF0301 PROTEIN YQGE"/>
    <property type="match status" value="1"/>
</dbReference>
<dbReference type="KEGG" id="tpla:ElP_54230"/>
<sequence length="184" mass="19837">MKSLKGHFLVASRSLADPNFVRTVLLMIEHTDAGAAGIVLNRPTGASLAEVSEEAFGRLVEWDKPIHLGGPVPGPLIALHSLEGLGDQEVLDGLFSTVDPDKLQELIRLRVEPSRFLANYAGWGAGQLEMELDQDSWIISPADPEVALRGGDVSMWEEVLKHLSASLLADALGLDQLPDDPSLN</sequence>
<name>A0A518H9G3_9BACT</name>
<dbReference type="AlphaFoldDB" id="A0A518H9G3"/>
<evidence type="ECO:0000313" key="2">
    <source>
        <dbReference type="EMBL" id="QDV37483.1"/>
    </source>
</evidence>
<keyword evidence="3" id="KW-1185">Reference proteome</keyword>
<organism evidence="2 3">
    <name type="scientific">Tautonia plasticadhaerens</name>
    <dbReference type="NCBI Taxonomy" id="2527974"/>
    <lineage>
        <taxon>Bacteria</taxon>
        <taxon>Pseudomonadati</taxon>
        <taxon>Planctomycetota</taxon>
        <taxon>Planctomycetia</taxon>
        <taxon>Isosphaerales</taxon>
        <taxon>Isosphaeraceae</taxon>
        <taxon>Tautonia</taxon>
    </lineage>
</organism>
<evidence type="ECO:0000313" key="3">
    <source>
        <dbReference type="Proteomes" id="UP000317835"/>
    </source>
</evidence>
<comment type="similarity">
    <text evidence="1">Belongs to the UPF0301 (AlgH) family.</text>
</comment>
<dbReference type="GO" id="GO:0005829">
    <property type="term" value="C:cytosol"/>
    <property type="evidence" value="ECO:0007669"/>
    <property type="project" value="TreeGrafter"/>
</dbReference>
<dbReference type="SUPFAM" id="SSF143456">
    <property type="entry name" value="VC0467-like"/>
    <property type="match status" value="1"/>
</dbReference>
<dbReference type="PANTHER" id="PTHR30327">
    <property type="entry name" value="UNCHARACTERIZED PROTEIN YQGE"/>
    <property type="match status" value="1"/>
</dbReference>
<protein>
    <submittedName>
        <fullName evidence="2">Uncharacterized protein</fullName>
    </submittedName>
</protein>
<dbReference type="RefSeq" id="WP_145275350.1">
    <property type="nucleotide sequence ID" value="NZ_CP036426.1"/>
</dbReference>
<accession>A0A518H9G3</accession>
<dbReference type="EMBL" id="CP036426">
    <property type="protein sequence ID" value="QDV37483.1"/>
    <property type="molecule type" value="Genomic_DNA"/>
</dbReference>
<evidence type="ECO:0000256" key="1">
    <source>
        <dbReference type="ARBA" id="ARBA00009600"/>
    </source>
</evidence>
<gene>
    <name evidence="2" type="ORF">ElP_54230</name>
</gene>
<dbReference type="Pfam" id="PF02622">
    <property type="entry name" value="DUF179"/>
    <property type="match status" value="1"/>
</dbReference>
<dbReference type="Gene3D" id="3.40.1740.10">
    <property type="entry name" value="VC0467-like"/>
    <property type="match status" value="1"/>
</dbReference>